<comment type="caution">
    <text evidence="2">The sequence shown here is derived from an EMBL/GenBank/DDBJ whole genome shotgun (WGS) entry which is preliminary data.</text>
</comment>
<keyword evidence="3" id="KW-1185">Reference proteome</keyword>
<organism evidence="2 3">
    <name type="scientific">Emticicia aquatilis</name>
    <dbReference type="NCBI Taxonomy" id="1537369"/>
    <lineage>
        <taxon>Bacteria</taxon>
        <taxon>Pseudomonadati</taxon>
        <taxon>Bacteroidota</taxon>
        <taxon>Cytophagia</taxon>
        <taxon>Cytophagales</taxon>
        <taxon>Leadbetterellaceae</taxon>
        <taxon>Emticicia</taxon>
    </lineage>
</organism>
<evidence type="ECO:0000313" key="2">
    <source>
        <dbReference type="EMBL" id="GGD46471.1"/>
    </source>
</evidence>
<proteinExistence type="predicted"/>
<dbReference type="Pfam" id="PF13568">
    <property type="entry name" value="OMP_b-brl_2"/>
    <property type="match status" value="1"/>
</dbReference>
<dbReference type="AlphaFoldDB" id="A0A917DL55"/>
<reference evidence="2" key="1">
    <citation type="journal article" date="2014" name="Int. J. Syst. Evol. Microbiol.">
        <title>Complete genome sequence of Corynebacterium casei LMG S-19264T (=DSM 44701T), isolated from a smear-ripened cheese.</title>
        <authorList>
            <consortium name="US DOE Joint Genome Institute (JGI-PGF)"/>
            <person name="Walter F."/>
            <person name="Albersmeier A."/>
            <person name="Kalinowski J."/>
            <person name="Ruckert C."/>
        </authorList>
    </citation>
    <scope>NUCLEOTIDE SEQUENCE</scope>
    <source>
        <strain evidence="2">CGMCC 1.15958</strain>
    </source>
</reference>
<gene>
    <name evidence="2" type="ORF">GCM10011514_08140</name>
</gene>
<evidence type="ECO:0000259" key="1">
    <source>
        <dbReference type="Pfam" id="PF13568"/>
    </source>
</evidence>
<dbReference type="RefSeq" id="WP_188764739.1">
    <property type="nucleotide sequence ID" value="NZ_BMKK01000001.1"/>
</dbReference>
<sequence>MKNRIIITAFVVALGFFQATKSDAQQARSGIKGGFNASNLYIDNISDRNPRYGFNVGLFTQVPLIKGVLYLQPEIGYSTKGTTARYNILNTFQGETTFKLDYAEVPLLLTYKIGNVIDIQAGAYGGYLVNASTKSKSDNGSSSEILLNRDNYKNFDYGLSAGLNIYFGKLMVGTRYNHGLQQIANTESARTFLGDSKNSVGQVHIGFTF</sequence>
<dbReference type="EMBL" id="BMKK01000001">
    <property type="protein sequence ID" value="GGD46471.1"/>
    <property type="molecule type" value="Genomic_DNA"/>
</dbReference>
<dbReference type="Proteomes" id="UP000609064">
    <property type="component" value="Unassembled WGS sequence"/>
</dbReference>
<reference evidence="2" key="2">
    <citation type="submission" date="2020-09" db="EMBL/GenBank/DDBJ databases">
        <authorList>
            <person name="Sun Q."/>
            <person name="Zhou Y."/>
        </authorList>
    </citation>
    <scope>NUCLEOTIDE SEQUENCE</scope>
    <source>
        <strain evidence="2">CGMCC 1.15958</strain>
    </source>
</reference>
<feature type="domain" description="Outer membrane protein beta-barrel" evidence="1">
    <location>
        <begin position="24"/>
        <end position="183"/>
    </location>
</feature>
<dbReference type="InterPro" id="IPR025665">
    <property type="entry name" value="Beta-barrel_OMP_2"/>
</dbReference>
<name>A0A917DL55_9BACT</name>
<evidence type="ECO:0000313" key="3">
    <source>
        <dbReference type="Proteomes" id="UP000609064"/>
    </source>
</evidence>
<accession>A0A917DL55</accession>
<protein>
    <recommendedName>
        <fullName evidence="1">Outer membrane protein beta-barrel domain-containing protein</fullName>
    </recommendedName>
</protein>